<feature type="compositionally biased region" description="Acidic residues" evidence="13">
    <location>
        <begin position="32"/>
        <end position="42"/>
    </location>
</feature>
<feature type="domain" description="Glycylpeptide N-tetradecanoyltransferase C-terminal" evidence="15">
    <location>
        <begin position="350"/>
        <end position="568"/>
    </location>
</feature>
<evidence type="ECO:0000256" key="8">
    <source>
        <dbReference type="ARBA" id="ARBA00022679"/>
    </source>
</evidence>
<evidence type="ECO:0000256" key="10">
    <source>
        <dbReference type="ARBA" id="ARBA00048276"/>
    </source>
</evidence>
<protein>
    <recommendedName>
        <fullName evidence="6 11">Glycylpeptide N-tetradecanoyltransferase</fullName>
        <ecNumber evidence="5 11">2.3.1.97</ecNumber>
    </recommendedName>
</protein>
<dbReference type="GO" id="GO:0004379">
    <property type="term" value="F:glycylpeptide N-tetradecanoyltransferase activity"/>
    <property type="evidence" value="ECO:0007669"/>
    <property type="project" value="UniProtKB-EC"/>
</dbReference>
<evidence type="ECO:0000313" key="17">
    <source>
        <dbReference type="Proteomes" id="UP000184330"/>
    </source>
</evidence>
<feature type="compositionally biased region" description="Basic and acidic residues" evidence="13">
    <location>
        <begin position="1"/>
        <end position="26"/>
    </location>
</feature>
<dbReference type="InterPro" id="IPR022678">
    <property type="entry name" value="NMT_CS"/>
</dbReference>
<dbReference type="InterPro" id="IPR022677">
    <property type="entry name" value="NMT_C"/>
</dbReference>
<keyword evidence="7" id="KW-0963">Cytoplasm</keyword>
<organism evidence="16 17">
    <name type="scientific">Phialocephala subalpina</name>
    <dbReference type="NCBI Taxonomy" id="576137"/>
    <lineage>
        <taxon>Eukaryota</taxon>
        <taxon>Fungi</taxon>
        <taxon>Dikarya</taxon>
        <taxon>Ascomycota</taxon>
        <taxon>Pezizomycotina</taxon>
        <taxon>Leotiomycetes</taxon>
        <taxon>Helotiales</taxon>
        <taxon>Mollisiaceae</taxon>
        <taxon>Phialocephala</taxon>
        <taxon>Phialocephala fortinii species complex</taxon>
    </lineage>
</organism>
<dbReference type="SUPFAM" id="SSF55729">
    <property type="entry name" value="Acyl-CoA N-acyltransferases (Nat)"/>
    <property type="match status" value="2"/>
</dbReference>
<evidence type="ECO:0000313" key="16">
    <source>
        <dbReference type="EMBL" id="CZR56086.1"/>
    </source>
</evidence>
<dbReference type="PANTHER" id="PTHR11377">
    <property type="entry name" value="N-MYRISTOYL TRANSFERASE"/>
    <property type="match status" value="1"/>
</dbReference>
<dbReference type="OrthoDB" id="60315at2759"/>
<feature type="compositionally biased region" description="Low complexity" evidence="13">
    <location>
        <begin position="73"/>
        <end position="84"/>
    </location>
</feature>
<comment type="catalytic activity">
    <reaction evidence="10 11">
        <text>N-terminal glycyl-[protein] + tetradecanoyl-CoA = N-tetradecanoylglycyl-[protein] + CoA + H(+)</text>
        <dbReference type="Rhea" id="RHEA:15521"/>
        <dbReference type="Rhea" id="RHEA-COMP:12666"/>
        <dbReference type="Rhea" id="RHEA-COMP:12667"/>
        <dbReference type="ChEBI" id="CHEBI:15378"/>
        <dbReference type="ChEBI" id="CHEBI:57287"/>
        <dbReference type="ChEBI" id="CHEBI:57385"/>
        <dbReference type="ChEBI" id="CHEBI:64723"/>
        <dbReference type="ChEBI" id="CHEBI:133050"/>
        <dbReference type="EC" id="2.3.1.97"/>
    </reaction>
</comment>
<reference evidence="16 17" key="1">
    <citation type="submission" date="2016-03" db="EMBL/GenBank/DDBJ databases">
        <authorList>
            <person name="Ploux O."/>
        </authorList>
    </citation>
    <scope>NUCLEOTIDE SEQUENCE [LARGE SCALE GENOMIC DNA]</scope>
    <source>
        <strain evidence="16 17">UAMH 11012</strain>
    </source>
</reference>
<keyword evidence="9 11" id="KW-0012">Acyltransferase</keyword>
<dbReference type="GO" id="GO:0005829">
    <property type="term" value="C:cytosol"/>
    <property type="evidence" value="ECO:0007669"/>
    <property type="project" value="EnsemblFungi"/>
</dbReference>
<dbReference type="STRING" id="576137.A0A1L7WTK4"/>
<dbReference type="PROSITE" id="PS00975">
    <property type="entry name" value="NMT_1"/>
    <property type="match status" value="1"/>
</dbReference>
<dbReference type="InterPro" id="IPR000903">
    <property type="entry name" value="NMT"/>
</dbReference>
<comment type="subcellular location">
    <subcellularLocation>
        <location evidence="2">Cytoplasm</location>
    </subcellularLocation>
</comment>
<dbReference type="EMBL" id="FJOG01000007">
    <property type="protein sequence ID" value="CZR56086.1"/>
    <property type="molecule type" value="Genomic_DNA"/>
</dbReference>
<evidence type="ECO:0000256" key="2">
    <source>
        <dbReference type="ARBA" id="ARBA00004496"/>
    </source>
</evidence>
<dbReference type="Gene3D" id="3.40.630.30">
    <property type="match status" value="2"/>
</dbReference>
<comment type="similarity">
    <text evidence="3 12">Belongs to the NMT family.</text>
</comment>
<keyword evidence="8 11" id="KW-0808">Transferase</keyword>
<dbReference type="EC" id="2.3.1.97" evidence="5 11"/>
<dbReference type="Proteomes" id="UP000184330">
    <property type="component" value="Unassembled WGS sequence"/>
</dbReference>
<dbReference type="InterPro" id="IPR016181">
    <property type="entry name" value="Acyl_CoA_acyltransferase"/>
</dbReference>
<evidence type="ECO:0000256" key="1">
    <source>
        <dbReference type="ARBA" id="ARBA00003900"/>
    </source>
</evidence>
<dbReference type="FunFam" id="3.40.630.30:FF:000056">
    <property type="entry name" value="Glycylpeptide N-tetradecanoyltransferase"/>
    <property type="match status" value="1"/>
</dbReference>
<comment type="subunit">
    <text evidence="4">Monomer.</text>
</comment>
<evidence type="ECO:0000256" key="3">
    <source>
        <dbReference type="ARBA" id="ARBA00009469"/>
    </source>
</evidence>
<dbReference type="AlphaFoldDB" id="A0A1L7WTK4"/>
<dbReference type="InterPro" id="IPR022676">
    <property type="entry name" value="NMT_N"/>
</dbReference>
<feature type="domain" description="Glycylpeptide N-tetradecanoyltransferase N-terminal" evidence="14">
    <location>
        <begin position="182"/>
        <end position="336"/>
    </location>
</feature>
<evidence type="ECO:0000256" key="11">
    <source>
        <dbReference type="RuleBase" id="RU000586"/>
    </source>
</evidence>
<accession>A0A1L7WTK4</accession>
<proteinExistence type="inferred from homology"/>
<gene>
    <name evidence="16" type="ORF">PAC_05974</name>
</gene>
<feature type="compositionally biased region" description="Basic residues" evidence="13">
    <location>
        <begin position="54"/>
        <end position="65"/>
    </location>
</feature>
<name>A0A1L7WTK4_9HELO</name>
<evidence type="ECO:0000256" key="4">
    <source>
        <dbReference type="ARBA" id="ARBA00011245"/>
    </source>
</evidence>
<dbReference type="PANTHER" id="PTHR11377:SF5">
    <property type="entry name" value="GLYCYLPEPTIDE N-TETRADECANOYLTRANSFERASE"/>
    <property type="match status" value="1"/>
</dbReference>
<feature type="region of interest" description="Disordered" evidence="13">
    <location>
        <begin position="1"/>
        <end position="84"/>
    </location>
</feature>
<evidence type="ECO:0000256" key="5">
    <source>
        <dbReference type="ARBA" id="ARBA00012923"/>
    </source>
</evidence>
<evidence type="ECO:0000256" key="6">
    <source>
        <dbReference type="ARBA" id="ARBA00022240"/>
    </source>
</evidence>
<dbReference type="Pfam" id="PF01233">
    <property type="entry name" value="NMT"/>
    <property type="match status" value="1"/>
</dbReference>
<evidence type="ECO:0000256" key="7">
    <source>
        <dbReference type="ARBA" id="ARBA00022490"/>
    </source>
</evidence>
<keyword evidence="17" id="KW-1185">Reference proteome</keyword>
<evidence type="ECO:0000259" key="14">
    <source>
        <dbReference type="Pfam" id="PF01233"/>
    </source>
</evidence>
<comment type="function">
    <text evidence="1 11">Adds a myristoyl group to the N-terminal glycine residue of certain cellular proteins.</text>
</comment>
<evidence type="ECO:0000259" key="15">
    <source>
        <dbReference type="Pfam" id="PF02799"/>
    </source>
</evidence>
<evidence type="ECO:0000256" key="9">
    <source>
        <dbReference type="ARBA" id="ARBA00023315"/>
    </source>
</evidence>
<sequence>MADESKIDDPAMKQEAAEEAIQEVKGKANAQVEDEDEDEAEDPTQAGTPASAAKAKKKKSKKKRIKDALTGKSSESSEASSSTQAETISKALGGLSKSQLAELVKLNPALAQQLGVGTGGDLTMTKEATEAMKKMSLQEVMSGLASSGKNVKDMGQYKFWQTQPVRKFGESDKIEEGPFKMIDPEQVPKEPGPLVEGFEWVTMDITNDDEIEEVYQLLYGHYVEDDEAMFRFNYSKSFLRWALQSPGWHKEWHVGVRASASRKLVAFISAIPVELRVRKKVLQASEVNFLCVHKKLRSKRLAPVLIKEVTRRCYRLGTFQAIYTGGVVLPTPVSTCRYFHRSLDWQKLNDIGFSPLPANSKPQYQVRKYALPDQTAAKNLRAMEEKDIDAVLELLRTYLAGFEMSPMFTREEVEHWLVYKKTSKDDQVIWSYVVEDPTTKRITDFFSFYCLESSVINNSTHKNIRAAYLFYYATIASPHITPSSTKDTLSKRLNELVNDALILAKKYKFEVFNALTLLDNNLFLEQQKFGAGDGQLHYYLYNYNANPIAGGVDARNMIDEKGSGIGVVML</sequence>
<evidence type="ECO:0000256" key="12">
    <source>
        <dbReference type="RuleBase" id="RU004178"/>
    </source>
</evidence>
<evidence type="ECO:0000256" key="13">
    <source>
        <dbReference type="SAM" id="MobiDB-lite"/>
    </source>
</evidence>
<dbReference type="FunFam" id="3.40.630.30:FF:000042">
    <property type="entry name" value="Glycylpeptide N-tetradecanoyltransferase"/>
    <property type="match status" value="1"/>
</dbReference>
<dbReference type="PROSITE" id="PS00976">
    <property type="entry name" value="NMT_2"/>
    <property type="match status" value="1"/>
</dbReference>
<dbReference type="Pfam" id="PF02799">
    <property type="entry name" value="NMT_C"/>
    <property type="match status" value="1"/>
</dbReference>